<comment type="caution">
    <text evidence="2">The sequence shown here is derived from an EMBL/GenBank/DDBJ whole genome shotgun (WGS) entry which is preliminary data.</text>
</comment>
<reference evidence="2 3" key="1">
    <citation type="submission" date="2007-03" db="EMBL/GenBank/DDBJ databases">
        <authorList>
            <person name="Stal L."/>
            <person name="Ferriera S."/>
            <person name="Johnson J."/>
            <person name="Kravitz S."/>
            <person name="Beeson K."/>
            <person name="Sutton G."/>
            <person name="Rogers Y.-H."/>
            <person name="Friedman R."/>
            <person name="Frazier M."/>
            <person name="Venter J.C."/>
        </authorList>
    </citation>
    <scope>NUCLEOTIDE SEQUENCE [LARGE SCALE GENOMIC DNA]</scope>
    <source>
        <strain evidence="2 3">CCY0110</strain>
    </source>
</reference>
<protein>
    <submittedName>
        <fullName evidence="2">Uncharacterized protein</fullName>
    </submittedName>
</protein>
<evidence type="ECO:0000313" key="3">
    <source>
        <dbReference type="Proteomes" id="UP000003781"/>
    </source>
</evidence>
<name>A3IMR6_9CHRO</name>
<keyword evidence="3" id="KW-1185">Reference proteome</keyword>
<accession>A3IMR6</accession>
<evidence type="ECO:0000313" key="2">
    <source>
        <dbReference type="EMBL" id="EAZ92169.1"/>
    </source>
</evidence>
<dbReference type="AlphaFoldDB" id="A3IMR6"/>
<sequence>MVESVSRANQSNIIYPERDGTPMSDNTK</sequence>
<proteinExistence type="predicted"/>
<organism evidence="2 3">
    <name type="scientific">Crocosphaera chwakensis CCY0110</name>
    <dbReference type="NCBI Taxonomy" id="391612"/>
    <lineage>
        <taxon>Bacteria</taxon>
        <taxon>Bacillati</taxon>
        <taxon>Cyanobacteriota</taxon>
        <taxon>Cyanophyceae</taxon>
        <taxon>Oscillatoriophycideae</taxon>
        <taxon>Chroococcales</taxon>
        <taxon>Aphanothecaceae</taxon>
        <taxon>Crocosphaera</taxon>
        <taxon>Crocosphaera chwakensis</taxon>
    </lineage>
</organism>
<dbReference type="Proteomes" id="UP000003781">
    <property type="component" value="Unassembled WGS sequence"/>
</dbReference>
<dbReference type="EMBL" id="AAXW01000008">
    <property type="protein sequence ID" value="EAZ92169.1"/>
    <property type="molecule type" value="Genomic_DNA"/>
</dbReference>
<feature type="region of interest" description="Disordered" evidence="1">
    <location>
        <begin position="1"/>
        <end position="28"/>
    </location>
</feature>
<feature type="compositionally biased region" description="Polar residues" evidence="1">
    <location>
        <begin position="1"/>
        <end position="13"/>
    </location>
</feature>
<evidence type="ECO:0000256" key="1">
    <source>
        <dbReference type="SAM" id="MobiDB-lite"/>
    </source>
</evidence>
<gene>
    <name evidence="2" type="ORF">CY0110_24701</name>
</gene>